<organism evidence="5 6">
    <name type="scientific">Aquimonas voraii</name>
    <dbReference type="NCBI Taxonomy" id="265719"/>
    <lineage>
        <taxon>Bacteria</taxon>
        <taxon>Pseudomonadati</taxon>
        <taxon>Pseudomonadota</taxon>
        <taxon>Gammaproteobacteria</taxon>
        <taxon>Lysobacterales</taxon>
        <taxon>Lysobacteraceae</taxon>
        <taxon>Aquimonas</taxon>
    </lineage>
</organism>
<evidence type="ECO:0000256" key="3">
    <source>
        <dbReference type="RuleBase" id="RU000389"/>
    </source>
</evidence>
<dbReference type="GO" id="GO:0009289">
    <property type="term" value="C:pilus"/>
    <property type="evidence" value="ECO:0007669"/>
    <property type="project" value="InterPro"/>
</dbReference>
<keyword evidence="4" id="KW-0472">Membrane</keyword>
<gene>
    <name evidence="5" type="ORF">SAMN04488509_101247</name>
</gene>
<dbReference type="STRING" id="265719.SAMN04488509_101247"/>
<dbReference type="PANTHER" id="PTHR30093:SF34">
    <property type="entry name" value="PREPILIN PEPTIDASE-DEPENDENT PROTEIN D"/>
    <property type="match status" value="1"/>
</dbReference>
<proteinExistence type="inferred from homology"/>
<reference evidence="5 6" key="1">
    <citation type="submission" date="2016-10" db="EMBL/GenBank/DDBJ databases">
        <authorList>
            <person name="de Groot N.N."/>
        </authorList>
    </citation>
    <scope>NUCLEOTIDE SEQUENCE [LARGE SCALE GENOMIC DNA]</scope>
    <source>
        <strain evidence="5 6">DSM 16957</strain>
    </source>
</reference>
<dbReference type="InterPro" id="IPR001082">
    <property type="entry name" value="Pilin"/>
</dbReference>
<evidence type="ECO:0000256" key="2">
    <source>
        <dbReference type="ARBA" id="ARBA00022481"/>
    </source>
</evidence>
<dbReference type="GO" id="GO:0007155">
    <property type="term" value="P:cell adhesion"/>
    <property type="evidence" value="ECO:0007669"/>
    <property type="project" value="InterPro"/>
</dbReference>
<dbReference type="Gene3D" id="3.30.700.10">
    <property type="entry name" value="Glycoprotein, Type 4 Pilin"/>
    <property type="match status" value="1"/>
</dbReference>
<dbReference type="EMBL" id="FNAG01000001">
    <property type="protein sequence ID" value="SDD10726.1"/>
    <property type="molecule type" value="Genomic_DNA"/>
</dbReference>
<evidence type="ECO:0000256" key="1">
    <source>
        <dbReference type="ARBA" id="ARBA00005233"/>
    </source>
</evidence>
<comment type="similarity">
    <text evidence="1 3">Belongs to the N-Me-Phe pilin family.</text>
</comment>
<protein>
    <submittedName>
        <fullName evidence="5">Type IV pilus assembly protein PilA</fullName>
    </submittedName>
</protein>
<evidence type="ECO:0000313" key="6">
    <source>
        <dbReference type="Proteomes" id="UP000199603"/>
    </source>
</evidence>
<dbReference type="InterPro" id="IPR012902">
    <property type="entry name" value="N_methyl_site"/>
</dbReference>
<name>A0A1G6S3G6_9GAMM</name>
<sequence length="140" mass="14408">MKKQSGFTLIELMIVIAIIGILAAIALPAYQDYTIRSRVGELAVVASGMKATISENIANSNGNFATACTGVTLVTVPTRNTASSACAGGVITVTGTGDANGVVLTYTPTFSSSGATINWRCGTAPADNFRYVPAECRQAP</sequence>
<dbReference type="AlphaFoldDB" id="A0A1G6S3G6"/>
<dbReference type="RefSeq" id="WP_091237884.1">
    <property type="nucleotide sequence ID" value="NZ_FNAG01000001.1"/>
</dbReference>
<dbReference type="OrthoDB" id="115249at2"/>
<feature type="transmembrane region" description="Helical" evidence="4">
    <location>
        <begin position="12"/>
        <end position="30"/>
    </location>
</feature>
<dbReference type="PROSITE" id="PS00409">
    <property type="entry name" value="PROKAR_NTER_METHYL"/>
    <property type="match status" value="1"/>
</dbReference>
<dbReference type="NCBIfam" id="TIGR02532">
    <property type="entry name" value="IV_pilin_GFxxxE"/>
    <property type="match status" value="1"/>
</dbReference>
<accession>A0A1G6S3G6</accession>
<keyword evidence="4" id="KW-1133">Transmembrane helix</keyword>
<keyword evidence="2" id="KW-0488">Methylation</keyword>
<keyword evidence="6" id="KW-1185">Reference proteome</keyword>
<dbReference type="Proteomes" id="UP000199603">
    <property type="component" value="Unassembled WGS sequence"/>
</dbReference>
<evidence type="ECO:0000313" key="5">
    <source>
        <dbReference type="EMBL" id="SDD10726.1"/>
    </source>
</evidence>
<dbReference type="InterPro" id="IPR045584">
    <property type="entry name" value="Pilin-like"/>
</dbReference>
<keyword evidence="3" id="KW-0281">Fimbrium</keyword>
<keyword evidence="4" id="KW-0812">Transmembrane</keyword>
<evidence type="ECO:0000256" key="4">
    <source>
        <dbReference type="SAM" id="Phobius"/>
    </source>
</evidence>
<dbReference type="Pfam" id="PF00114">
    <property type="entry name" value="Pilin"/>
    <property type="match status" value="1"/>
</dbReference>
<dbReference type="PANTHER" id="PTHR30093">
    <property type="entry name" value="GENERAL SECRETION PATHWAY PROTEIN G"/>
    <property type="match status" value="1"/>
</dbReference>
<dbReference type="Pfam" id="PF07963">
    <property type="entry name" value="N_methyl"/>
    <property type="match status" value="1"/>
</dbReference>
<dbReference type="SUPFAM" id="SSF54523">
    <property type="entry name" value="Pili subunits"/>
    <property type="match status" value="1"/>
</dbReference>